<accession>A0ABW1V707</accession>
<proteinExistence type="predicted"/>
<comment type="caution">
    <text evidence="1">The sequence shown here is derived from an EMBL/GenBank/DDBJ whole genome shotgun (WGS) entry which is preliminary data.</text>
</comment>
<dbReference type="RefSeq" id="WP_379235076.1">
    <property type="nucleotide sequence ID" value="NZ_JBHSTE010000004.1"/>
</dbReference>
<name>A0ABW1V707_9BACL</name>
<dbReference type="EMBL" id="JBHSTE010000004">
    <property type="protein sequence ID" value="MFC6333520.1"/>
    <property type="molecule type" value="Genomic_DNA"/>
</dbReference>
<organism evidence="1 2">
    <name type="scientific">Paenibacillus septentrionalis</name>
    <dbReference type="NCBI Taxonomy" id="429342"/>
    <lineage>
        <taxon>Bacteria</taxon>
        <taxon>Bacillati</taxon>
        <taxon>Bacillota</taxon>
        <taxon>Bacilli</taxon>
        <taxon>Bacillales</taxon>
        <taxon>Paenibacillaceae</taxon>
        <taxon>Paenibacillus</taxon>
    </lineage>
</organism>
<dbReference type="Proteomes" id="UP001596233">
    <property type="component" value="Unassembled WGS sequence"/>
</dbReference>
<gene>
    <name evidence="1" type="ORF">ACFP56_12895</name>
</gene>
<protein>
    <submittedName>
        <fullName evidence="1">Uncharacterized protein</fullName>
    </submittedName>
</protein>
<evidence type="ECO:0000313" key="1">
    <source>
        <dbReference type="EMBL" id="MFC6333520.1"/>
    </source>
</evidence>
<keyword evidence="2" id="KW-1185">Reference proteome</keyword>
<evidence type="ECO:0000313" key="2">
    <source>
        <dbReference type="Proteomes" id="UP001596233"/>
    </source>
</evidence>
<reference evidence="2" key="1">
    <citation type="journal article" date="2019" name="Int. J. Syst. Evol. Microbiol.">
        <title>The Global Catalogue of Microorganisms (GCM) 10K type strain sequencing project: providing services to taxonomists for standard genome sequencing and annotation.</title>
        <authorList>
            <consortium name="The Broad Institute Genomics Platform"/>
            <consortium name="The Broad Institute Genome Sequencing Center for Infectious Disease"/>
            <person name="Wu L."/>
            <person name="Ma J."/>
        </authorList>
    </citation>
    <scope>NUCLEOTIDE SEQUENCE [LARGE SCALE GENOMIC DNA]</scope>
    <source>
        <strain evidence="2">PCU 280</strain>
    </source>
</reference>
<sequence>MNERMNQLEQRLIEQHHKDLFLQTKHTLKALDDLIEQHRKFTSIQAISGVKIVGSEEQLFYNTISEAKELIVVTLEKTLSDLEHKGDKNYTRNYSDGVE</sequence>